<comment type="similarity">
    <text evidence="2">Belongs to the peptidase M20A family.</text>
</comment>
<keyword evidence="10" id="KW-1185">Reference proteome</keyword>
<dbReference type="Gene3D" id="3.30.70.360">
    <property type="match status" value="2"/>
</dbReference>
<dbReference type="GO" id="GO:0008237">
    <property type="term" value="F:metallopeptidase activity"/>
    <property type="evidence" value="ECO:0007669"/>
    <property type="project" value="UniProtKB-KW"/>
</dbReference>
<dbReference type="PANTHER" id="PTHR43808">
    <property type="entry name" value="ACETYLORNITHINE DEACETYLASE"/>
    <property type="match status" value="1"/>
</dbReference>
<dbReference type="PANTHER" id="PTHR43808:SF31">
    <property type="entry name" value="N-ACETYL-L-CITRULLINE DEACETYLASE"/>
    <property type="match status" value="1"/>
</dbReference>
<protein>
    <submittedName>
        <fullName evidence="9">Putative dipeptidase</fullName>
        <ecNumber evidence="9">3.4.13.-</ecNumber>
    </submittedName>
</protein>
<accession>A0A6N8HWE6</accession>
<organism evidence="9 10">
    <name type="scientific">Caproicibacter fermentans</name>
    <dbReference type="NCBI Taxonomy" id="2576756"/>
    <lineage>
        <taxon>Bacteria</taxon>
        <taxon>Bacillati</taxon>
        <taxon>Bacillota</taxon>
        <taxon>Clostridia</taxon>
        <taxon>Eubacteriales</taxon>
        <taxon>Acutalibacteraceae</taxon>
        <taxon>Caproicibacter</taxon>
    </lineage>
</organism>
<dbReference type="InterPro" id="IPR002933">
    <property type="entry name" value="Peptidase_M20"/>
</dbReference>
<evidence type="ECO:0000256" key="8">
    <source>
        <dbReference type="ARBA" id="ARBA00023049"/>
    </source>
</evidence>
<evidence type="ECO:0000256" key="1">
    <source>
        <dbReference type="ARBA" id="ARBA00001947"/>
    </source>
</evidence>
<dbReference type="GO" id="GO:0008270">
    <property type="term" value="F:zinc ion binding"/>
    <property type="evidence" value="ECO:0007669"/>
    <property type="project" value="InterPro"/>
</dbReference>
<dbReference type="EC" id="3.4.13.-" evidence="9"/>
<evidence type="ECO:0000313" key="10">
    <source>
        <dbReference type="Proteomes" id="UP000469440"/>
    </source>
</evidence>
<dbReference type="Proteomes" id="UP000469440">
    <property type="component" value="Unassembled WGS sequence"/>
</dbReference>
<reference evidence="9 10" key="1">
    <citation type="submission" date="2019-09" db="EMBL/GenBank/DDBJ databases">
        <title>Genome sequence of Clostridium sp. EA1.</title>
        <authorList>
            <person name="Poehlein A."/>
            <person name="Bengelsdorf F.R."/>
            <person name="Daniel R."/>
        </authorList>
    </citation>
    <scope>NUCLEOTIDE SEQUENCE [LARGE SCALE GENOMIC DNA]</scope>
    <source>
        <strain evidence="9 10">EA1</strain>
    </source>
</reference>
<dbReference type="GO" id="GO:0008777">
    <property type="term" value="F:acetylornithine deacetylase activity"/>
    <property type="evidence" value="ECO:0007669"/>
    <property type="project" value="TreeGrafter"/>
</dbReference>
<keyword evidence="7 9" id="KW-0224">Dipeptidase</keyword>
<dbReference type="InterPro" id="IPR036264">
    <property type="entry name" value="Bact_exopeptidase_dim_dom"/>
</dbReference>
<evidence type="ECO:0000256" key="5">
    <source>
        <dbReference type="ARBA" id="ARBA00022801"/>
    </source>
</evidence>
<evidence type="ECO:0000256" key="6">
    <source>
        <dbReference type="ARBA" id="ARBA00022833"/>
    </source>
</evidence>
<evidence type="ECO:0000313" key="9">
    <source>
        <dbReference type="EMBL" id="MVB09870.1"/>
    </source>
</evidence>
<dbReference type="GO" id="GO:0016805">
    <property type="term" value="F:dipeptidase activity"/>
    <property type="evidence" value="ECO:0007669"/>
    <property type="project" value="UniProtKB-KW"/>
</dbReference>
<dbReference type="InterPro" id="IPR050072">
    <property type="entry name" value="Peptidase_M20A"/>
</dbReference>
<name>A0A6N8HWE6_9FIRM</name>
<evidence type="ECO:0000256" key="4">
    <source>
        <dbReference type="ARBA" id="ARBA00022723"/>
    </source>
</evidence>
<dbReference type="AlphaFoldDB" id="A0A6N8HWE6"/>
<dbReference type="InterPro" id="IPR010964">
    <property type="entry name" value="M20A_pepV-rel"/>
</dbReference>
<evidence type="ECO:0000256" key="7">
    <source>
        <dbReference type="ARBA" id="ARBA00022997"/>
    </source>
</evidence>
<dbReference type="InterPro" id="IPR001261">
    <property type="entry name" value="ArgE/DapE_CS"/>
</dbReference>
<keyword evidence="8" id="KW-0482">Metalloprotease</keyword>
<dbReference type="Pfam" id="PF01546">
    <property type="entry name" value="Peptidase_M20"/>
    <property type="match status" value="1"/>
</dbReference>
<dbReference type="SUPFAM" id="SSF53187">
    <property type="entry name" value="Zn-dependent exopeptidases"/>
    <property type="match status" value="1"/>
</dbReference>
<keyword evidence="4" id="KW-0479">Metal-binding</keyword>
<keyword evidence="3" id="KW-0645">Protease</keyword>
<dbReference type="NCBIfam" id="TIGR01887">
    <property type="entry name" value="dipeptidaselike"/>
    <property type="match status" value="1"/>
</dbReference>
<dbReference type="GO" id="GO:0006508">
    <property type="term" value="P:proteolysis"/>
    <property type="evidence" value="ECO:0007669"/>
    <property type="project" value="UniProtKB-KW"/>
</dbReference>
<keyword evidence="6" id="KW-0862">Zinc</keyword>
<dbReference type="EMBL" id="VWXL01000014">
    <property type="protein sequence ID" value="MVB09870.1"/>
    <property type="molecule type" value="Genomic_DNA"/>
</dbReference>
<dbReference type="PROSITE" id="PS00759">
    <property type="entry name" value="ARGE_DAPE_CPG2_2"/>
    <property type="match status" value="1"/>
</dbReference>
<evidence type="ECO:0000256" key="2">
    <source>
        <dbReference type="ARBA" id="ARBA00006247"/>
    </source>
</evidence>
<comment type="caution">
    <text evidence="9">The sequence shown here is derived from an EMBL/GenBank/DDBJ whole genome shotgun (WGS) entry which is preliminary data.</text>
</comment>
<evidence type="ECO:0000256" key="3">
    <source>
        <dbReference type="ARBA" id="ARBA00022670"/>
    </source>
</evidence>
<gene>
    <name evidence="9" type="ORF">CAFE_05350</name>
</gene>
<sequence>MLFGTEILKYRDEILKDLADLIAVPSVRGEALPGKPFGEEPARALAMVLYKAQKMGLAVKNVDNYAGHAEYGSGNEAAAVAAHVDVVPAGEGWDSDPFTLTRKGNLYFGRGTADDKGAAVVALYCLKALKDAGVKGNRRLRVIFGSGEETGMEDLHYYFQKEEMPVMGFTPDSDYGICNREKGILRLNLLSKEKQPSVIKELEAGVVYNAVPDHARTVLSCSGQSADALKEAAKTAQGEFTFKSVPDGLQIVSKGKAAHAMQPQSGFNAAAALIRLLSSVFSPEELGAFCSFLDQSIGFCYDGSGIGVQQSDEQSGPLTLNLGILRLENGQAKAGIDIRYPVTSDGGPIFSEISRRAEEAGLSAELLEDGKPLYLPGDSKLISILQDSYACVTGKPAELYATGGGTYARAMKGNAVAFGPFFPDEPDRRLHNTNESIDIDRFMIHAQICLEAMYRMLTA</sequence>
<dbReference type="SUPFAM" id="SSF55031">
    <property type="entry name" value="Bacterial exopeptidase dimerisation domain"/>
    <property type="match status" value="1"/>
</dbReference>
<proteinExistence type="inferred from homology"/>
<dbReference type="GO" id="GO:0006526">
    <property type="term" value="P:L-arginine biosynthetic process"/>
    <property type="evidence" value="ECO:0007669"/>
    <property type="project" value="TreeGrafter"/>
</dbReference>
<dbReference type="Gene3D" id="3.40.630.10">
    <property type="entry name" value="Zn peptidases"/>
    <property type="match status" value="1"/>
</dbReference>
<dbReference type="RefSeq" id="WP_166525049.1">
    <property type="nucleotide sequence ID" value="NZ_VWXL01000014.1"/>
</dbReference>
<comment type="cofactor">
    <cofactor evidence="1">
        <name>Zn(2+)</name>
        <dbReference type="ChEBI" id="CHEBI:29105"/>
    </cofactor>
</comment>
<keyword evidence="5 9" id="KW-0378">Hydrolase</keyword>